<keyword evidence="4" id="KW-0963">Cytoplasm</keyword>
<proteinExistence type="inferred from homology"/>
<comment type="similarity">
    <text evidence="2">Belongs to the peptidase M20A family.</text>
</comment>
<evidence type="ECO:0000256" key="8">
    <source>
        <dbReference type="ARBA" id="ARBA00029656"/>
    </source>
</evidence>
<gene>
    <name evidence="12" type="ORF">NQ314_015250</name>
</gene>
<dbReference type="Gene3D" id="3.40.630.10">
    <property type="entry name" value="Zn peptidases"/>
    <property type="match status" value="1"/>
</dbReference>
<dbReference type="FunFam" id="3.30.70.360:FF:000005">
    <property type="entry name" value="Putative Aminoacylase-1"/>
    <property type="match status" value="1"/>
</dbReference>
<keyword evidence="5 10" id="KW-0479">Metal-binding</keyword>
<dbReference type="EC" id="3.5.1.14" evidence="3"/>
<dbReference type="InterPro" id="IPR001261">
    <property type="entry name" value="ArgE/DapE_CS"/>
</dbReference>
<dbReference type="InterPro" id="IPR052083">
    <property type="entry name" value="Aminoacylase-1_M20A"/>
</dbReference>
<comment type="subcellular location">
    <subcellularLocation>
        <location evidence="1">Cytoplasm</location>
    </subcellularLocation>
</comment>
<dbReference type="Gene3D" id="3.30.70.360">
    <property type="match status" value="1"/>
</dbReference>
<organism evidence="12 13">
    <name type="scientific">Rhamnusium bicolor</name>
    <dbReference type="NCBI Taxonomy" id="1586634"/>
    <lineage>
        <taxon>Eukaryota</taxon>
        <taxon>Metazoa</taxon>
        <taxon>Ecdysozoa</taxon>
        <taxon>Arthropoda</taxon>
        <taxon>Hexapoda</taxon>
        <taxon>Insecta</taxon>
        <taxon>Pterygota</taxon>
        <taxon>Neoptera</taxon>
        <taxon>Endopterygota</taxon>
        <taxon>Coleoptera</taxon>
        <taxon>Polyphaga</taxon>
        <taxon>Cucujiformia</taxon>
        <taxon>Chrysomeloidea</taxon>
        <taxon>Cerambycidae</taxon>
        <taxon>Lepturinae</taxon>
        <taxon>Rhagiini</taxon>
        <taxon>Rhamnusium</taxon>
    </lineage>
</organism>
<dbReference type="GO" id="GO:0006520">
    <property type="term" value="P:amino acid metabolic process"/>
    <property type="evidence" value="ECO:0007669"/>
    <property type="project" value="InterPro"/>
</dbReference>
<feature type="domain" description="Peptidase M20 dimerisation" evidence="11">
    <location>
        <begin position="263"/>
        <end position="371"/>
    </location>
</feature>
<evidence type="ECO:0000256" key="9">
    <source>
        <dbReference type="PIRSR" id="PIRSR036696-1"/>
    </source>
</evidence>
<comment type="cofactor">
    <cofactor evidence="10">
        <name>Zn(2+)</name>
        <dbReference type="ChEBI" id="CHEBI:29105"/>
    </cofactor>
    <text evidence="10">Binds 2 Zn(2+) ions per subunit.</text>
</comment>
<dbReference type="GO" id="GO:0046872">
    <property type="term" value="F:metal ion binding"/>
    <property type="evidence" value="ECO:0007669"/>
    <property type="project" value="UniProtKB-KW"/>
</dbReference>
<dbReference type="AlphaFoldDB" id="A0AAV8WYL3"/>
<dbReference type="FunFam" id="1.10.150.900:FF:000001">
    <property type="entry name" value="Aminoacylase-1, putative"/>
    <property type="match status" value="1"/>
</dbReference>
<feature type="binding site" evidence="10">
    <location>
        <position position="249"/>
    </location>
    <ligand>
        <name>Zn(2+)</name>
        <dbReference type="ChEBI" id="CHEBI:29105"/>
        <label>1</label>
    </ligand>
</feature>
<evidence type="ECO:0000259" key="11">
    <source>
        <dbReference type="Pfam" id="PF07687"/>
    </source>
</evidence>
<feature type="binding site" evidence="10">
    <location>
        <position position="187"/>
    </location>
    <ligand>
        <name>Zn(2+)</name>
        <dbReference type="ChEBI" id="CHEBI:29105"/>
        <label>1</label>
    </ligand>
</feature>
<dbReference type="GO" id="GO:0004046">
    <property type="term" value="F:aminoacylase activity"/>
    <property type="evidence" value="ECO:0007669"/>
    <property type="project" value="UniProtKB-EC"/>
</dbReference>
<keyword evidence="13" id="KW-1185">Reference proteome</keyword>
<evidence type="ECO:0000256" key="3">
    <source>
        <dbReference type="ARBA" id="ARBA00011913"/>
    </source>
</evidence>
<dbReference type="PROSITE" id="PS00758">
    <property type="entry name" value="ARGE_DAPE_CPG2_1"/>
    <property type="match status" value="1"/>
</dbReference>
<evidence type="ECO:0000256" key="6">
    <source>
        <dbReference type="ARBA" id="ARBA00022801"/>
    </source>
</evidence>
<evidence type="ECO:0000313" key="12">
    <source>
        <dbReference type="EMBL" id="KAJ8931794.1"/>
    </source>
</evidence>
<name>A0AAV8WYL3_9CUCU</name>
<dbReference type="SUPFAM" id="SSF53187">
    <property type="entry name" value="Zn-dependent exopeptidases"/>
    <property type="match status" value="1"/>
</dbReference>
<evidence type="ECO:0000256" key="4">
    <source>
        <dbReference type="ARBA" id="ARBA00022490"/>
    </source>
</evidence>
<sequence>MSSSSADQKQGLDTIAVNNFREYLQIPSVHPNINYGLAITQFYNYFKYWQRKVLSVKMSKRNKFICGIALQYNKKQRITSEEENASTSTPSTIKNFNQLEKLIQEDDCVKFLENQAKSLGLPIKIISVTPGKPIVILTWVGKEPELPTILLNSHMDVVPVFEESWTHKPFSAHIDEKGNIYARGTQDMKSVGIQYLEAIRRLKQQGVTLRRTVHISFVPDEEIGGVEGMRKFVHTNEFRDLNIAFALDEGMASPTDEYALFYAERCIWHLHIHCPGNPGHGSILLDNTAGEKVTYILNKFFEFRRQEKQKLIDNPTLTLGDVTTVNLTQIRGGVQSNVVPPELVIVIDCRIPVTVDIKKWEETVNRWCRDAGQGVYIEYEQKQPQIAATKIDSTNPFWVAFKEASDELGLKLKPQVFPGGTDSRYVRSIGLPAIGFSPINNTPVLLHDHNEYLGTQTFLRGIEIFSKIITYVANVEERSG</sequence>
<dbReference type="PANTHER" id="PTHR45892:SF1">
    <property type="entry name" value="AMINOACYLASE-1"/>
    <property type="match status" value="1"/>
</dbReference>
<evidence type="ECO:0000256" key="1">
    <source>
        <dbReference type="ARBA" id="ARBA00004496"/>
    </source>
</evidence>
<dbReference type="FunFam" id="3.40.630.10:FF:000019">
    <property type="entry name" value="Aminoacylase 1"/>
    <property type="match status" value="1"/>
</dbReference>
<protein>
    <recommendedName>
        <fullName evidence="3">N-acyl-aliphatic-L-amino acid amidohydrolase</fullName>
        <ecNumber evidence="3">3.5.1.14</ecNumber>
    </recommendedName>
    <alternativeName>
        <fullName evidence="8">N-acyl-L-amino-acid amidohydrolase</fullName>
    </alternativeName>
</protein>
<feature type="active site" description="Proton acceptor" evidence="9">
    <location>
        <position position="221"/>
    </location>
</feature>
<reference evidence="12" key="1">
    <citation type="journal article" date="2023" name="Insect Mol. Biol.">
        <title>Genome sequencing provides insights into the evolution of gene families encoding plant cell wall-degrading enzymes in longhorned beetles.</title>
        <authorList>
            <person name="Shin N.R."/>
            <person name="Okamura Y."/>
            <person name="Kirsch R."/>
            <person name="Pauchet Y."/>
        </authorList>
    </citation>
    <scope>NUCLEOTIDE SEQUENCE</scope>
    <source>
        <strain evidence="12">RBIC_L_NR</strain>
    </source>
</reference>
<evidence type="ECO:0000256" key="5">
    <source>
        <dbReference type="ARBA" id="ARBA00022723"/>
    </source>
</evidence>
<dbReference type="GO" id="GO:0005737">
    <property type="term" value="C:cytoplasm"/>
    <property type="evidence" value="ECO:0007669"/>
    <property type="project" value="UniProtKB-SubCell"/>
</dbReference>
<dbReference type="InterPro" id="IPR010159">
    <property type="entry name" value="N-acyl_aa_amidohydrolase"/>
</dbReference>
<dbReference type="InterPro" id="IPR002933">
    <property type="entry name" value="Peptidase_M20"/>
</dbReference>
<feature type="active site" evidence="9">
    <location>
        <position position="156"/>
    </location>
</feature>
<evidence type="ECO:0000256" key="7">
    <source>
        <dbReference type="ARBA" id="ARBA00022833"/>
    </source>
</evidence>
<dbReference type="Proteomes" id="UP001162156">
    <property type="component" value="Unassembled WGS sequence"/>
</dbReference>
<evidence type="ECO:0000313" key="13">
    <source>
        <dbReference type="Proteomes" id="UP001162156"/>
    </source>
</evidence>
<dbReference type="Gene3D" id="1.10.150.900">
    <property type="match status" value="1"/>
</dbReference>
<comment type="caution">
    <text evidence="12">The sequence shown here is derived from an EMBL/GenBank/DDBJ whole genome shotgun (WGS) entry which is preliminary data.</text>
</comment>
<keyword evidence="7 10" id="KW-0862">Zinc</keyword>
<evidence type="ECO:0000256" key="10">
    <source>
        <dbReference type="PIRSR" id="PIRSR036696-2"/>
    </source>
</evidence>
<feature type="binding site" evidence="10">
    <location>
        <position position="154"/>
    </location>
    <ligand>
        <name>Zn(2+)</name>
        <dbReference type="ChEBI" id="CHEBI:29105"/>
        <label>1</label>
    </ligand>
</feature>
<feature type="binding site" evidence="10">
    <location>
        <position position="447"/>
    </location>
    <ligand>
        <name>Zn(2+)</name>
        <dbReference type="ChEBI" id="CHEBI:29105"/>
        <label>2</label>
    </ligand>
</feature>
<feature type="binding site" evidence="10">
    <location>
        <position position="222"/>
    </location>
    <ligand>
        <name>Zn(2+)</name>
        <dbReference type="ChEBI" id="CHEBI:29105"/>
        <label>2</label>
    </ligand>
</feature>
<dbReference type="SUPFAM" id="SSF55031">
    <property type="entry name" value="Bacterial exopeptidase dimerisation domain"/>
    <property type="match status" value="1"/>
</dbReference>
<dbReference type="InterPro" id="IPR036264">
    <property type="entry name" value="Bact_exopeptidase_dim_dom"/>
</dbReference>
<feature type="binding site" evidence="10">
    <location>
        <position position="187"/>
    </location>
    <ligand>
        <name>Zn(2+)</name>
        <dbReference type="ChEBI" id="CHEBI:29105"/>
        <label>2</label>
    </ligand>
</feature>
<evidence type="ECO:0000256" key="2">
    <source>
        <dbReference type="ARBA" id="ARBA00006247"/>
    </source>
</evidence>
<accession>A0AAV8WYL3</accession>
<dbReference type="InterPro" id="IPR011650">
    <property type="entry name" value="Peptidase_M20_dimer"/>
</dbReference>
<dbReference type="CDD" id="cd05646">
    <property type="entry name" value="M20_AcylaseI_like"/>
    <property type="match status" value="1"/>
</dbReference>
<keyword evidence="6" id="KW-0378">Hydrolase</keyword>
<dbReference type="Pfam" id="PF07687">
    <property type="entry name" value="M20_dimer"/>
    <property type="match status" value="1"/>
</dbReference>
<dbReference type="PROSITE" id="PS00759">
    <property type="entry name" value="ARGE_DAPE_CPG2_2"/>
    <property type="match status" value="1"/>
</dbReference>
<dbReference type="PANTHER" id="PTHR45892">
    <property type="entry name" value="AMINOACYLASE-1"/>
    <property type="match status" value="1"/>
</dbReference>
<dbReference type="NCBIfam" id="TIGR01880">
    <property type="entry name" value="Ac-peptdase-euk"/>
    <property type="match status" value="1"/>
</dbReference>
<dbReference type="EMBL" id="JANEYF010004227">
    <property type="protein sequence ID" value="KAJ8931794.1"/>
    <property type="molecule type" value="Genomic_DNA"/>
</dbReference>
<dbReference type="PIRSF" id="PIRSF036696">
    <property type="entry name" value="ACY-1"/>
    <property type="match status" value="1"/>
</dbReference>
<dbReference type="Pfam" id="PF01546">
    <property type="entry name" value="Peptidase_M20"/>
    <property type="match status" value="1"/>
</dbReference>